<comment type="caution">
    <text evidence="7">The sequence shown here is derived from an EMBL/GenBank/DDBJ whole genome shotgun (WGS) entry which is preliminary data.</text>
</comment>
<dbReference type="InterPro" id="IPR004839">
    <property type="entry name" value="Aminotransferase_I/II_large"/>
</dbReference>
<dbReference type="PANTHER" id="PTHR46577">
    <property type="entry name" value="HTH-TYPE TRANSCRIPTIONAL REGULATORY PROTEIN GABR"/>
    <property type="match status" value="1"/>
</dbReference>
<dbReference type="Pfam" id="PF00155">
    <property type="entry name" value="Aminotran_1_2"/>
    <property type="match status" value="1"/>
</dbReference>
<dbReference type="Proteomes" id="UP000600139">
    <property type="component" value="Unassembled WGS sequence"/>
</dbReference>
<dbReference type="InterPro" id="IPR015424">
    <property type="entry name" value="PyrdxlP-dep_Trfase"/>
</dbReference>
<name>A0A934VC96_9BACT</name>
<dbReference type="CDD" id="cd00609">
    <property type="entry name" value="AAT_like"/>
    <property type="match status" value="1"/>
</dbReference>
<dbReference type="SMART" id="SM00345">
    <property type="entry name" value="HTH_GNTR"/>
    <property type="match status" value="1"/>
</dbReference>
<feature type="domain" description="HTH gntR-type" evidence="6">
    <location>
        <begin position="5"/>
        <end position="73"/>
    </location>
</feature>
<dbReference type="Pfam" id="PF00392">
    <property type="entry name" value="GntR"/>
    <property type="match status" value="1"/>
</dbReference>
<dbReference type="InterPro" id="IPR036388">
    <property type="entry name" value="WH-like_DNA-bd_sf"/>
</dbReference>
<reference evidence="7" key="1">
    <citation type="submission" date="2021-01" db="EMBL/GenBank/DDBJ databases">
        <title>Modified the classification status of verrucomicrobia.</title>
        <authorList>
            <person name="Feng X."/>
        </authorList>
    </citation>
    <scope>NUCLEOTIDE SEQUENCE</scope>
    <source>
        <strain evidence="7">JCM 18052</strain>
    </source>
</reference>
<dbReference type="SUPFAM" id="SSF46785">
    <property type="entry name" value="Winged helix' DNA-binding domain"/>
    <property type="match status" value="1"/>
</dbReference>
<dbReference type="InterPro" id="IPR051446">
    <property type="entry name" value="HTH_trans_reg/aminotransferase"/>
</dbReference>
<dbReference type="AlphaFoldDB" id="A0A934VC96"/>
<evidence type="ECO:0000313" key="7">
    <source>
        <dbReference type="EMBL" id="MBK1816935.1"/>
    </source>
</evidence>
<dbReference type="PROSITE" id="PS50949">
    <property type="entry name" value="HTH_GNTR"/>
    <property type="match status" value="1"/>
</dbReference>
<accession>A0A934VC96</accession>
<dbReference type="RefSeq" id="WP_200351858.1">
    <property type="nucleotide sequence ID" value="NZ_BAABHZ010000006.1"/>
</dbReference>
<dbReference type="Gene3D" id="1.10.10.10">
    <property type="entry name" value="Winged helix-like DNA-binding domain superfamily/Winged helix DNA-binding domain"/>
    <property type="match status" value="1"/>
</dbReference>
<dbReference type="CDD" id="cd07377">
    <property type="entry name" value="WHTH_GntR"/>
    <property type="match status" value="1"/>
</dbReference>
<dbReference type="InterPro" id="IPR036390">
    <property type="entry name" value="WH_DNA-bd_sf"/>
</dbReference>
<keyword evidence="4" id="KW-0238">DNA-binding</keyword>
<evidence type="ECO:0000256" key="1">
    <source>
        <dbReference type="ARBA" id="ARBA00005384"/>
    </source>
</evidence>
<evidence type="ECO:0000313" key="8">
    <source>
        <dbReference type="Proteomes" id="UP000600139"/>
    </source>
</evidence>
<dbReference type="EMBL" id="JAENIK010000011">
    <property type="protein sequence ID" value="MBK1816935.1"/>
    <property type="molecule type" value="Genomic_DNA"/>
</dbReference>
<keyword evidence="3" id="KW-0805">Transcription regulation</keyword>
<keyword evidence="5" id="KW-0804">Transcription</keyword>
<evidence type="ECO:0000256" key="5">
    <source>
        <dbReference type="ARBA" id="ARBA00023163"/>
    </source>
</evidence>
<proteinExistence type="inferred from homology"/>
<dbReference type="PANTHER" id="PTHR46577:SF2">
    <property type="entry name" value="TRANSCRIPTIONAL REGULATORY PROTEIN"/>
    <property type="match status" value="1"/>
</dbReference>
<evidence type="ECO:0000256" key="2">
    <source>
        <dbReference type="ARBA" id="ARBA00022898"/>
    </source>
</evidence>
<keyword evidence="7" id="KW-0032">Aminotransferase</keyword>
<dbReference type="InterPro" id="IPR015421">
    <property type="entry name" value="PyrdxlP-dep_Trfase_major"/>
</dbReference>
<organism evidence="7 8">
    <name type="scientific">Luteolibacter yonseiensis</name>
    <dbReference type="NCBI Taxonomy" id="1144680"/>
    <lineage>
        <taxon>Bacteria</taxon>
        <taxon>Pseudomonadati</taxon>
        <taxon>Verrucomicrobiota</taxon>
        <taxon>Verrucomicrobiia</taxon>
        <taxon>Verrucomicrobiales</taxon>
        <taxon>Verrucomicrobiaceae</taxon>
        <taxon>Luteolibacter</taxon>
    </lineage>
</organism>
<dbReference type="GO" id="GO:0003677">
    <property type="term" value="F:DNA binding"/>
    <property type="evidence" value="ECO:0007669"/>
    <property type="project" value="UniProtKB-KW"/>
</dbReference>
<dbReference type="Gene3D" id="3.40.640.10">
    <property type="entry name" value="Type I PLP-dependent aspartate aminotransferase-like (Major domain)"/>
    <property type="match status" value="1"/>
</dbReference>
<gene>
    <name evidence="7" type="ORF">JIN84_15015</name>
</gene>
<dbReference type="GO" id="GO:0030170">
    <property type="term" value="F:pyridoxal phosphate binding"/>
    <property type="evidence" value="ECO:0007669"/>
    <property type="project" value="InterPro"/>
</dbReference>
<evidence type="ECO:0000259" key="6">
    <source>
        <dbReference type="PROSITE" id="PS50949"/>
    </source>
</evidence>
<dbReference type="InterPro" id="IPR015422">
    <property type="entry name" value="PyrdxlP-dep_Trfase_small"/>
</dbReference>
<evidence type="ECO:0000256" key="4">
    <source>
        <dbReference type="ARBA" id="ARBA00023125"/>
    </source>
</evidence>
<keyword evidence="2" id="KW-0663">Pyridoxal phosphate</keyword>
<dbReference type="InterPro" id="IPR000524">
    <property type="entry name" value="Tscrpt_reg_HTH_GntR"/>
</dbReference>
<protein>
    <submittedName>
        <fullName evidence="7">PLP-dependent aminotransferase family protein</fullName>
    </submittedName>
</protein>
<dbReference type="Gene3D" id="3.90.1150.10">
    <property type="entry name" value="Aspartate Aminotransferase, domain 1"/>
    <property type="match status" value="1"/>
</dbReference>
<evidence type="ECO:0000256" key="3">
    <source>
        <dbReference type="ARBA" id="ARBA00023015"/>
    </source>
</evidence>
<keyword evidence="8" id="KW-1185">Reference proteome</keyword>
<dbReference type="SUPFAM" id="SSF53383">
    <property type="entry name" value="PLP-dependent transferases"/>
    <property type="match status" value="1"/>
</dbReference>
<comment type="similarity">
    <text evidence="1">In the C-terminal section; belongs to the class-I pyridoxal-phosphate-dependent aminotransferase family.</text>
</comment>
<sequence length="472" mass="50995">MKAAVPLYQDLASRLAGLIRAGTFAAGDRLPSVRQASREHQVSITTVMEAYRSLEDQGIIQARPRSGYYVPPPSLDVSKLPMAARHSKKPIIIAQASIFQSVMDLAENGRVVPFAAAAPDDSIIPSAKLASITNAVLRKSRSDALRYTPPMGRRELRLALSRRLLVAGIKAGPDEIITTQGATEALLLALRATTKRGDLVAVETPTYFGILHLIRDLGLRAIEVPVCTRDGMILGALETALKKHRIAACVVQPNFQNPIGSVMDAAAKKRLAKLSEDHGFAIIEDDVYGELSHDGGRPPSIALYGGNVIHCGSISKTLAPGLRVGWMVPGGWLDEVKRLKTIQCPWNATLSELVVASFLDAGGYDRHLRRIRELYSLQCARTRQAVVRFFPPECRVNQPAGGFVLWLEMPADFDSEAFTVSAVAEGISLVPGTLFSPSGGLKNCFRLSCGFAFGPRTLDAIATLGRLVVRNG</sequence>
<dbReference type="GO" id="GO:0003700">
    <property type="term" value="F:DNA-binding transcription factor activity"/>
    <property type="evidence" value="ECO:0007669"/>
    <property type="project" value="InterPro"/>
</dbReference>
<dbReference type="GO" id="GO:0008483">
    <property type="term" value="F:transaminase activity"/>
    <property type="evidence" value="ECO:0007669"/>
    <property type="project" value="UniProtKB-KW"/>
</dbReference>
<keyword evidence="7" id="KW-0808">Transferase</keyword>